<dbReference type="AlphaFoldDB" id="A0A6N2M506"/>
<protein>
    <submittedName>
        <fullName evidence="1">Uncharacterized protein</fullName>
    </submittedName>
</protein>
<dbReference type="EMBL" id="CAADRP010001707">
    <property type="protein sequence ID" value="VFU49195.1"/>
    <property type="molecule type" value="Genomic_DNA"/>
</dbReference>
<accession>A0A6N2M506</accession>
<organism evidence="1">
    <name type="scientific">Salix viminalis</name>
    <name type="common">Common osier</name>
    <name type="synonym">Basket willow</name>
    <dbReference type="NCBI Taxonomy" id="40686"/>
    <lineage>
        <taxon>Eukaryota</taxon>
        <taxon>Viridiplantae</taxon>
        <taxon>Streptophyta</taxon>
        <taxon>Embryophyta</taxon>
        <taxon>Tracheophyta</taxon>
        <taxon>Spermatophyta</taxon>
        <taxon>Magnoliopsida</taxon>
        <taxon>eudicotyledons</taxon>
        <taxon>Gunneridae</taxon>
        <taxon>Pentapetalae</taxon>
        <taxon>rosids</taxon>
        <taxon>fabids</taxon>
        <taxon>Malpighiales</taxon>
        <taxon>Salicaceae</taxon>
        <taxon>Saliceae</taxon>
        <taxon>Salix</taxon>
    </lineage>
</organism>
<proteinExistence type="predicted"/>
<name>A0A6N2M506_SALVM</name>
<sequence>MITWEVFRTIPFFIAVECFKLFELRTNKTRSLPDSLLYQAFALKKAHSFLSPFQSFYPPTRQSTVSIQACY</sequence>
<reference evidence="1" key="1">
    <citation type="submission" date="2019-03" db="EMBL/GenBank/DDBJ databases">
        <authorList>
            <person name="Mank J."/>
            <person name="Almeida P."/>
        </authorList>
    </citation>
    <scope>NUCLEOTIDE SEQUENCE</scope>
    <source>
        <strain evidence="1">78183</strain>
    </source>
</reference>
<evidence type="ECO:0000313" key="1">
    <source>
        <dbReference type="EMBL" id="VFU49195.1"/>
    </source>
</evidence>
<gene>
    <name evidence="1" type="ORF">SVIM_LOCUS324117</name>
</gene>